<sequence>MKFLSKAGCTGDGEGGCFASKRAHFRPPQLPDVVKAFIAEKYQGLAAAYPNPPHSRTGLDSTLRTLRRLDKTSVADTHRSLSEFAYQFGLTSPGPSPDTSGIDTTQVRFLSDLALRSQLQLPAFARLFRGQTEADPRPNKSLHELKVPSASRYRQLYCRWNDIVRHGVRPQWRASKPQLQGTRPTNHHIPVIHLDKVRKHIRKGQLERRYLVLDKEVLDLWPEVFICPAGLVDKGETDKRVINDYSFPHGESVNDFTDTTDFPPISYNPPRDIATRIHDLRTKYPNVEVLIMLGDVSGAFRHVPVNELGVHAFAFLFDGYVVIDLACGFGWCGSPAFYAVAGTLINHHYEISRPTGVSPLDASTFTGNVWCDDHVCVEVNTGSRCNDANIALRRAIVTVLGPNAMNEDKFT</sequence>
<comment type="caution">
    <text evidence="1">The sequence shown here is derived from an EMBL/GenBank/DDBJ whole genome shotgun (WGS) entry which is preliminary data.</text>
</comment>
<dbReference type="AlphaFoldDB" id="A0A225UHS4"/>
<name>A0A225UHS4_9STRA</name>
<dbReference type="Proteomes" id="UP000198211">
    <property type="component" value="Unassembled WGS sequence"/>
</dbReference>
<protein>
    <recommendedName>
        <fullName evidence="3">Cleavage induced protein</fullName>
    </recommendedName>
</protein>
<gene>
    <name evidence="1" type="ORF">PHMEG_00038356</name>
</gene>
<evidence type="ECO:0000313" key="1">
    <source>
        <dbReference type="EMBL" id="OWY92585.1"/>
    </source>
</evidence>
<proteinExistence type="predicted"/>
<organism evidence="1 2">
    <name type="scientific">Phytophthora megakarya</name>
    <dbReference type="NCBI Taxonomy" id="4795"/>
    <lineage>
        <taxon>Eukaryota</taxon>
        <taxon>Sar</taxon>
        <taxon>Stramenopiles</taxon>
        <taxon>Oomycota</taxon>
        <taxon>Peronosporomycetes</taxon>
        <taxon>Peronosporales</taxon>
        <taxon>Peronosporaceae</taxon>
        <taxon>Phytophthora</taxon>
    </lineage>
</organism>
<accession>A0A225UHS4</accession>
<dbReference type="SUPFAM" id="SSF56672">
    <property type="entry name" value="DNA/RNA polymerases"/>
    <property type="match status" value="1"/>
</dbReference>
<dbReference type="STRING" id="4795.A0A225UHS4"/>
<keyword evidence="2" id="KW-1185">Reference proteome</keyword>
<dbReference type="EMBL" id="NBNE01017763">
    <property type="protein sequence ID" value="OWY92585.1"/>
    <property type="molecule type" value="Genomic_DNA"/>
</dbReference>
<evidence type="ECO:0000313" key="2">
    <source>
        <dbReference type="Proteomes" id="UP000198211"/>
    </source>
</evidence>
<reference evidence="2" key="1">
    <citation type="submission" date="2017-03" db="EMBL/GenBank/DDBJ databases">
        <title>Phytopthora megakarya and P. palmivora, two closely related causual agents of cacao black pod achieved similar genome size and gene model numbers by different mechanisms.</title>
        <authorList>
            <person name="Ali S."/>
            <person name="Shao J."/>
            <person name="Larry D.J."/>
            <person name="Kronmiller B."/>
            <person name="Shen D."/>
            <person name="Strem M.D."/>
            <person name="Melnick R.L."/>
            <person name="Guiltinan M.J."/>
            <person name="Tyler B.M."/>
            <person name="Meinhardt L.W."/>
            <person name="Bailey B.A."/>
        </authorList>
    </citation>
    <scope>NUCLEOTIDE SEQUENCE [LARGE SCALE GENOMIC DNA]</scope>
    <source>
        <strain evidence="2">zdho120</strain>
    </source>
</reference>
<dbReference type="InterPro" id="IPR043502">
    <property type="entry name" value="DNA/RNA_pol_sf"/>
</dbReference>
<dbReference type="OrthoDB" id="123788at2759"/>
<feature type="non-terminal residue" evidence="1">
    <location>
        <position position="411"/>
    </location>
</feature>
<evidence type="ECO:0008006" key="3">
    <source>
        <dbReference type="Google" id="ProtNLM"/>
    </source>
</evidence>